<keyword evidence="1" id="KW-0732">Signal</keyword>
<evidence type="ECO:0000256" key="1">
    <source>
        <dbReference type="SAM" id="SignalP"/>
    </source>
</evidence>
<dbReference type="OrthoDB" id="8759528at2"/>
<feature type="chain" id="PRO_5019475618" evidence="1">
    <location>
        <begin position="24"/>
        <end position="177"/>
    </location>
</feature>
<organism evidence="2 3">
    <name type="scientific">Saezia sanguinis</name>
    <dbReference type="NCBI Taxonomy" id="1965230"/>
    <lineage>
        <taxon>Bacteria</taxon>
        <taxon>Pseudomonadati</taxon>
        <taxon>Pseudomonadota</taxon>
        <taxon>Betaproteobacteria</taxon>
        <taxon>Burkholderiales</taxon>
        <taxon>Saeziaceae</taxon>
        <taxon>Saezia</taxon>
    </lineage>
</organism>
<dbReference type="EMBL" id="PQSP01000013">
    <property type="protein sequence ID" value="RUS65399.1"/>
    <property type="molecule type" value="Genomic_DNA"/>
</dbReference>
<sequence length="177" mass="19311" precursor="true">MKPYFVKLALVAGCLGAAVSASADEKASFVLPSGASVEIVEADFDRSRFEVTGCDGQSDVCLINGRIPFGVDGSVPGSYVKSIRITHQGQTHELDVSDMYNAWGGRPLQYDEHTRYFGGTCFDYAPYCQFRGLFSDAAGSFVAEWLVRGDVSVRTILTNQVDVVNFISDNIDPPEFE</sequence>
<feature type="signal peptide" evidence="1">
    <location>
        <begin position="1"/>
        <end position="23"/>
    </location>
</feature>
<dbReference type="Proteomes" id="UP000286947">
    <property type="component" value="Unassembled WGS sequence"/>
</dbReference>
<dbReference type="RefSeq" id="WP_126981140.1">
    <property type="nucleotide sequence ID" value="NZ_PQSP01000013.1"/>
</dbReference>
<proteinExistence type="predicted"/>
<reference evidence="2 3" key="1">
    <citation type="submission" date="2018-01" db="EMBL/GenBank/DDBJ databases">
        <title>Saezia sanguinis gen. nov., sp. nov., in the order Burkholderiales isolated from human blood.</title>
        <authorList>
            <person name="Medina-Pascual M.J."/>
            <person name="Valdezate S."/>
            <person name="Monzon S."/>
            <person name="Cuesta I."/>
            <person name="Carrasco G."/>
            <person name="Villalon P."/>
            <person name="Saez-Nieto J.A."/>
        </authorList>
    </citation>
    <scope>NUCLEOTIDE SEQUENCE [LARGE SCALE GENOMIC DNA]</scope>
    <source>
        <strain evidence="2 3">CNM695-12</strain>
    </source>
</reference>
<name>A0A433S9M4_9BURK</name>
<comment type="caution">
    <text evidence="2">The sequence shown here is derived from an EMBL/GenBank/DDBJ whole genome shotgun (WGS) entry which is preliminary data.</text>
</comment>
<protein>
    <submittedName>
        <fullName evidence="2">Uncharacterized protein</fullName>
    </submittedName>
</protein>
<accession>A0A433S9M4</accession>
<evidence type="ECO:0000313" key="2">
    <source>
        <dbReference type="EMBL" id="RUS65399.1"/>
    </source>
</evidence>
<keyword evidence="3" id="KW-1185">Reference proteome</keyword>
<dbReference type="AlphaFoldDB" id="A0A433S9M4"/>
<evidence type="ECO:0000313" key="3">
    <source>
        <dbReference type="Proteomes" id="UP000286947"/>
    </source>
</evidence>
<gene>
    <name evidence="2" type="ORF">CUZ56_02980</name>
</gene>